<dbReference type="Gene3D" id="3.40.50.720">
    <property type="entry name" value="NAD(P)-binding Rossmann-like Domain"/>
    <property type="match status" value="1"/>
</dbReference>
<proteinExistence type="inferred from homology"/>
<evidence type="ECO:0000256" key="1">
    <source>
        <dbReference type="ARBA" id="ARBA00005194"/>
    </source>
</evidence>
<comment type="catalytic activity">
    <reaction evidence="8">
        <text>a 2,3-saturated acyl-[ACP] + NAD(+) = a (2E)-enoyl-[ACP] + NADH + H(+)</text>
        <dbReference type="Rhea" id="RHEA:10240"/>
        <dbReference type="Rhea" id="RHEA-COMP:9925"/>
        <dbReference type="Rhea" id="RHEA-COMP:9926"/>
        <dbReference type="ChEBI" id="CHEBI:15378"/>
        <dbReference type="ChEBI" id="CHEBI:57540"/>
        <dbReference type="ChEBI" id="CHEBI:57945"/>
        <dbReference type="ChEBI" id="CHEBI:78784"/>
        <dbReference type="ChEBI" id="CHEBI:78785"/>
        <dbReference type="EC" id="1.3.1.9"/>
    </reaction>
</comment>
<keyword evidence="6" id="KW-0443">Lipid metabolism</keyword>
<comment type="similarity">
    <text evidence="2 8">Belongs to the short-chain dehydrogenases/reductases (SDR) family. FabI subfamily.</text>
</comment>
<keyword evidence="7 8" id="KW-0275">Fatty acid biosynthesis</keyword>
<keyword evidence="10" id="KW-1185">Reference proteome</keyword>
<keyword evidence="3 8" id="KW-0444">Lipid biosynthesis</keyword>
<dbReference type="PANTHER" id="PTHR43159:SF2">
    <property type="entry name" value="ENOYL-[ACYL-CARRIER-PROTEIN] REDUCTASE [NADH], CHLOROPLASTIC"/>
    <property type="match status" value="1"/>
</dbReference>
<evidence type="ECO:0000256" key="5">
    <source>
        <dbReference type="ARBA" id="ARBA00023002"/>
    </source>
</evidence>
<dbReference type="EMBL" id="JAQQXS010000002">
    <property type="protein sequence ID" value="MDC8784195.1"/>
    <property type="molecule type" value="Genomic_DNA"/>
</dbReference>
<evidence type="ECO:0000256" key="4">
    <source>
        <dbReference type="ARBA" id="ARBA00022832"/>
    </source>
</evidence>
<evidence type="ECO:0000256" key="7">
    <source>
        <dbReference type="ARBA" id="ARBA00023160"/>
    </source>
</evidence>
<accession>A0ABT5KP16</accession>
<dbReference type="InterPro" id="IPR002347">
    <property type="entry name" value="SDR_fam"/>
</dbReference>
<dbReference type="PRINTS" id="PR00081">
    <property type="entry name" value="GDHRDH"/>
</dbReference>
<evidence type="ECO:0000256" key="8">
    <source>
        <dbReference type="PIRNR" id="PIRNR000094"/>
    </source>
</evidence>
<comment type="caution">
    <text evidence="9">The sequence shown here is derived from an EMBL/GenBank/DDBJ whole genome shotgun (WGS) entry which is preliminary data.</text>
</comment>
<dbReference type="NCBIfam" id="NF005717">
    <property type="entry name" value="PRK07533.1"/>
    <property type="match status" value="1"/>
</dbReference>
<dbReference type="Proteomes" id="UP001219862">
    <property type="component" value="Unassembled WGS sequence"/>
</dbReference>
<keyword evidence="5 8" id="KW-0560">Oxidoreductase</keyword>
<evidence type="ECO:0000256" key="2">
    <source>
        <dbReference type="ARBA" id="ARBA00009233"/>
    </source>
</evidence>
<comment type="pathway">
    <text evidence="1">Lipid metabolism; fatty acid biosynthesis.</text>
</comment>
<organism evidence="9 10">
    <name type="scientific">Roseateles koreensis</name>
    <dbReference type="NCBI Taxonomy" id="2987526"/>
    <lineage>
        <taxon>Bacteria</taxon>
        <taxon>Pseudomonadati</taxon>
        <taxon>Pseudomonadota</taxon>
        <taxon>Betaproteobacteria</taxon>
        <taxon>Burkholderiales</taxon>
        <taxon>Sphaerotilaceae</taxon>
        <taxon>Roseateles</taxon>
    </lineage>
</organism>
<dbReference type="PANTHER" id="PTHR43159">
    <property type="entry name" value="ENOYL-[ACYL-CARRIER-PROTEIN] REDUCTASE"/>
    <property type="match status" value="1"/>
</dbReference>
<sequence length="267" mass="27479">MNTALTTSLDATSLPTSLQGKRGLILGLADAHSIALGCAQAAHSAGARLTLTCLNEKAQVAVAPLAASVGAQLMVCNVEAEGALESTVQQAATQMGGLDFVIHSIAWAPLAELHGRVVDTSAAGFQRAMEVSCHSFARLARCCEPLMTQGGSLITMSYLGSQQVVPNYGLMGPVKAALESLVRYLAMELGPRNIRVHAVSPGPIATRAASGLEDFEALMEDARARSPLGRLVTLAEIGALAAFLASPAAAGMTGQTLFVDAGHHAAH</sequence>
<dbReference type="SUPFAM" id="SSF51735">
    <property type="entry name" value="NAD(P)-binding Rossmann-fold domains"/>
    <property type="match status" value="1"/>
</dbReference>
<protein>
    <recommendedName>
        <fullName evidence="8">Enoyl-[acyl-carrier-protein] reductase [NADH]</fullName>
        <ecNumber evidence="8">1.3.1.9</ecNumber>
    </recommendedName>
</protein>
<dbReference type="EC" id="1.3.1.9" evidence="8"/>
<dbReference type="RefSeq" id="WP_273595305.1">
    <property type="nucleotide sequence ID" value="NZ_JAQQXS010000002.1"/>
</dbReference>
<name>A0ABT5KP16_9BURK</name>
<keyword evidence="8" id="KW-0520">NAD</keyword>
<evidence type="ECO:0000313" key="10">
    <source>
        <dbReference type="Proteomes" id="UP001219862"/>
    </source>
</evidence>
<dbReference type="InterPro" id="IPR014358">
    <property type="entry name" value="Enoyl-ACP_Rdtase_NADH"/>
</dbReference>
<dbReference type="PIRSF" id="PIRSF000094">
    <property type="entry name" value="Enoyl-ACP_rdct"/>
    <property type="match status" value="1"/>
</dbReference>
<keyword evidence="4" id="KW-0276">Fatty acid metabolism</keyword>
<gene>
    <name evidence="9" type="primary">fabI</name>
    <name evidence="9" type="ORF">PRZ01_03180</name>
</gene>
<evidence type="ECO:0000256" key="3">
    <source>
        <dbReference type="ARBA" id="ARBA00022516"/>
    </source>
</evidence>
<evidence type="ECO:0000313" key="9">
    <source>
        <dbReference type="EMBL" id="MDC8784195.1"/>
    </source>
</evidence>
<dbReference type="InterPro" id="IPR036291">
    <property type="entry name" value="NAD(P)-bd_dom_sf"/>
</dbReference>
<evidence type="ECO:0000256" key="6">
    <source>
        <dbReference type="ARBA" id="ARBA00023098"/>
    </source>
</evidence>
<dbReference type="Pfam" id="PF13561">
    <property type="entry name" value="adh_short_C2"/>
    <property type="match status" value="1"/>
</dbReference>
<reference evidence="9 10" key="1">
    <citation type="submission" date="2022-10" db="EMBL/GenBank/DDBJ databases">
        <title>paucibacter sp. hw8 Genome sequencing.</title>
        <authorList>
            <person name="Park S."/>
        </authorList>
    </citation>
    <scope>NUCLEOTIDE SEQUENCE [LARGE SCALE GENOMIC DNA]</scope>
    <source>
        <strain evidence="10">hw8</strain>
    </source>
</reference>